<dbReference type="EMBL" id="PSQE01000005">
    <property type="protein sequence ID" value="RHN53404.1"/>
    <property type="molecule type" value="Genomic_DNA"/>
</dbReference>
<dbReference type="AlphaFoldDB" id="A0A396HNF9"/>
<protein>
    <submittedName>
        <fullName evidence="1">Uncharacterized protein</fullName>
    </submittedName>
</protein>
<proteinExistence type="predicted"/>
<organism evidence="1">
    <name type="scientific">Medicago truncatula</name>
    <name type="common">Barrel medic</name>
    <name type="synonym">Medicago tribuloides</name>
    <dbReference type="NCBI Taxonomy" id="3880"/>
    <lineage>
        <taxon>Eukaryota</taxon>
        <taxon>Viridiplantae</taxon>
        <taxon>Streptophyta</taxon>
        <taxon>Embryophyta</taxon>
        <taxon>Tracheophyta</taxon>
        <taxon>Spermatophyta</taxon>
        <taxon>Magnoliopsida</taxon>
        <taxon>eudicotyledons</taxon>
        <taxon>Gunneridae</taxon>
        <taxon>Pentapetalae</taxon>
        <taxon>rosids</taxon>
        <taxon>fabids</taxon>
        <taxon>Fabales</taxon>
        <taxon>Fabaceae</taxon>
        <taxon>Papilionoideae</taxon>
        <taxon>50 kb inversion clade</taxon>
        <taxon>NPAAA clade</taxon>
        <taxon>Hologalegina</taxon>
        <taxon>IRL clade</taxon>
        <taxon>Trifolieae</taxon>
        <taxon>Medicago</taxon>
    </lineage>
</organism>
<dbReference type="Proteomes" id="UP000265566">
    <property type="component" value="Chromosome 5"/>
</dbReference>
<evidence type="ECO:0000313" key="1">
    <source>
        <dbReference type="EMBL" id="RHN53404.1"/>
    </source>
</evidence>
<sequence>MCPRHSMCCGASETADHVFLFYPTLVSLWSLVRLQIGVASVDPNQLQDHFVHSSSGIRVCRSFMQLL</sequence>
<comment type="caution">
    <text evidence="1">The sequence shown here is derived from an EMBL/GenBank/DDBJ whole genome shotgun (WGS) entry which is preliminary data.</text>
</comment>
<gene>
    <name evidence="1" type="ORF">MtrunA17_Chr5g0395511</name>
</gene>
<accession>A0A396HNF9</accession>
<reference evidence="1" key="1">
    <citation type="journal article" date="2018" name="Nat. Plants">
        <title>Whole-genome landscape of Medicago truncatula symbiotic genes.</title>
        <authorList>
            <person name="Pecrix Y."/>
            <person name="Gamas P."/>
            <person name="Carrere S."/>
        </authorList>
    </citation>
    <scope>NUCLEOTIDE SEQUENCE</scope>
    <source>
        <tissue evidence="1">Leaves</tissue>
    </source>
</reference>
<name>A0A396HNF9_MEDTR</name>
<dbReference type="Gramene" id="rna28307">
    <property type="protein sequence ID" value="RHN53404.1"/>
    <property type="gene ID" value="gene28307"/>
</dbReference>